<evidence type="ECO:0000313" key="3">
    <source>
        <dbReference type="Proteomes" id="UP000518681"/>
    </source>
</evidence>
<dbReference type="EMBL" id="JACIIK010000009">
    <property type="protein sequence ID" value="MBB6204352.1"/>
    <property type="molecule type" value="Genomic_DNA"/>
</dbReference>
<dbReference type="Proteomes" id="UP000518681">
    <property type="component" value="Unassembled WGS sequence"/>
</dbReference>
<feature type="transmembrane region" description="Helical" evidence="1">
    <location>
        <begin position="50"/>
        <end position="74"/>
    </location>
</feature>
<evidence type="ECO:0008006" key="4">
    <source>
        <dbReference type="Google" id="ProtNLM"/>
    </source>
</evidence>
<accession>A0AAW3V3W0</accession>
<organism evidence="2 3">
    <name type="scientific">Paraburkholderia fungorum</name>
    <dbReference type="NCBI Taxonomy" id="134537"/>
    <lineage>
        <taxon>Bacteria</taxon>
        <taxon>Pseudomonadati</taxon>
        <taxon>Pseudomonadota</taxon>
        <taxon>Betaproteobacteria</taxon>
        <taxon>Burkholderiales</taxon>
        <taxon>Burkholderiaceae</taxon>
        <taxon>Paraburkholderia</taxon>
    </lineage>
</organism>
<gene>
    <name evidence="2" type="ORF">GGD69_005246</name>
</gene>
<feature type="transmembrane region" description="Helical" evidence="1">
    <location>
        <begin position="12"/>
        <end position="38"/>
    </location>
</feature>
<comment type="caution">
    <text evidence="2">The sequence shown here is derived from an EMBL/GenBank/DDBJ whole genome shotgun (WGS) entry which is preliminary data.</text>
</comment>
<reference evidence="2 3" key="1">
    <citation type="submission" date="2020-08" db="EMBL/GenBank/DDBJ databases">
        <title>Genomic Encyclopedia of Type Strains, Phase IV (KMG-V): Genome sequencing to study the core and pangenomes of soil and plant-associated prokaryotes.</title>
        <authorList>
            <person name="Whitman W."/>
        </authorList>
    </citation>
    <scope>NUCLEOTIDE SEQUENCE [LARGE SCALE GENOMIC DNA]</scope>
    <source>
        <strain evidence="2 3">SEMIA 4013</strain>
    </source>
</reference>
<dbReference type="AlphaFoldDB" id="A0AAW3V3W0"/>
<protein>
    <recommendedName>
        <fullName evidence="4">Holin</fullName>
    </recommendedName>
</protein>
<sequence length="98" mass="10227">MSENVEMPIGEWFVRLVCKLIAFGAAILGAGGFMIVGMRTVLPLLNDGRYVAAACTGIAGVAALYGLTPLALAVDQSLLKFSGMQPLRGQGQGASEKR</sequence>
<keyword evidence="1" id="KW-1133">Transmembrane helix</keyword>
<proteinExistence type="predicted"/>
<dbReference type="RefSeq" id="WP_183800773.1">
    <property type="nucleotide sequence ID" value="NZ_JACIII010000013.1"/>
</dbReference>
<evidence type="ECO:0000256" key="1">
    <source>
        <dbReference type="SAM" id="Phobius"/>
    </source>
</evidence>
<keyword evidence="1" id="KW-0472">Membrane</keyword>
<keyword evidence="1" id="KW-0812">Transmembrane</keyword>
<name>A0AAW3V3W0_9BURK</name>
<evidence type="ECO:0000313" key="2">
    <source>
        <dbReference type="EMBL" id="MBB6204352.1"/>
    </source>
</evidence>